<feature type="compositionally biased region" description="Polar residues" evidence="2">
    <location>
        <begin position="9"/>
        <end position="21"/>
    </location>
</feature>
<dbReference type="SMART" id="SM00355">
    <property type="entry name" value="ZnF_C2H2"/>
    <property type="match status" value="2"/>
</dbReference>
<protein>
    <recommendedName>
        <fullName evidence="3">C2H2-type domain-containing protein</fullName>
    </recommendedName>
</protein>
<dbReference type="EMBL" id="JAJTJA010000002">
    <property type="protein sequence ID" value="KAH8703914.1"/>
    <property type="molecule type" value="Genomic_DNA"/>
</dbReference>
<sequence>MENYEWPPTTHNASPQSQTSVVPGVNEEELSNTTAPIRGPSRVTTAEDFHLDDGVQSGLGSLRMYLSPFYIPSISPHLADLETLSSGNEQEILSETTSSPFPLMDNASMPLVQGSVDESLPSTWPSAPESLSLLLARHNEIMNTMVNEQAPSESGEILNPSIIPFMPSLGDDYLGSFPLNIDQTQSHEYMCRHPICNGRVFTRRGDLYRHERIHQMQRPYPCNWIGCNRTGQNGFTRRDKLAEHERNVHGIDRRAINGVWF</sequence>
<keyword evidence="1" id="KW-0863">Zinc-finger</keyword>
<dbReference type="GeneID" id="70250123"/>
<dbReference type="PROSITE" id="PS50157">
    <property type="entry name" value="ZINC_FINGER_C2H2_2"/>
    <property type="match status" value="1"/>
</dbReference>
<dbReference type="Proteomes" id="UP001201262">
    <property type="component" value="Unassembled WGS sequence"/>
</dbReference>
<evidence type="ECO:0000256" key="1">
    <source>
        <dbReference type="PROSITE-ProRule" id="PRU00042"/>
    </source>
</evidence>
<organism evidence="4 5">
    <name type="scientific">Talaromyces proteolyticus</name>
    <dbReference type="NCBI Taxonomy" id="1131652"/>
    <lineage>
        <taxon>Eukaryota</taxon>
        <taxon>Fungi</taxon>
        <taxon>Dikarya</taxon>
        <taxon>Ascomycota</taxon>
        <taxon>Pezizomycotina</taxon>
        <taxon>Eurotiomycetes</taxon>
        <taxon>Eurotiomycetidae</taxon>
        <taxon>Eurotiales</taxon>
        <taxon>Trichocomaceae</taxon>
        <taxon>Talaromyces</taxon>
        <taxon>Talaromyces sect. Bacilispori</taxon>
    </lineage>
</organism>
<comment type="caution">
    <text evidence="4">The sequence shown here is derived from an EMBL/GenBank/DDBJ whole genome shotgun (WGS) entry which is preliminary data.</text>
</comment>
<feature type="region of interest" description="Disordered" evidence="2">
    <location>
        <begin position="1"/>
        <end position="45"/>
    </location>
</feature>
<accession>A0AAD4L3G0</accession>
<evidence type="ECO:0000313" key="4">
    <source>
        <dbReference type="EMBL" id="KAH8703914.1"/>
    </source>
</evidence>
<evidence type="ECO:0000256" key="2">
    <source>
        <dbReference type="SAM" id="MobiDB-lite"/>
    </source>
</evidence>
<proteinExistence type="predicted"/>
<dbReference type="Gene3D" id="3.30.160.60">
    <property type="entry name" value="Classic Zinc Finger"/>
    <property type="match status" value="2"/>
</dbReference>
<keyword evidence="1" id="KW-0862">Zinc</keyword>
<evidence type="ECO:0000259" key="3">
    <source>
        <dbReference type="PROSITE" id="PS50157"/>
    </source>
</evidence>
<gene>
    <name evidence="4" type="ORF">BGW36DRAFT_423455</name>
</gene>
<evidence type="ECO:0000313" key="5">
    <source>
        <dbReference type="Proteomes" id="UP001201262"/>
    </source>
</evidence>
<feature type="domain" description="C2H2-type" evidence="3">
    <location>
        <begin position="189"/>
        <end position="219"/>
    </location>
</feature>
<reference evidence="4" key="1">
    <citation type="submission" date="2021-12" db="EMBL/GenBank/DDBJ databases">
        <title>Convergent genome expansion in fungi linked to evolution of root-endophyte symbiosis.</title>
        <authorList>
            <consortium name="DOE Joint Genome Institute"/>
            <person name="Ke Y.-H."/>
            <person name="Bonito G."/>
            <person name="Liao H.-L."/>
            <person name="Looney B."/>
            <person name="Rojas-Flechas A."/>
            <person name="Nash J."/>
            <person name="Hameed K."/>
            <person name="Schadt C."/>
            <person name="Martin F."/>
            <person name="Crous P.W."/>
            <person name="Miettinen O."/>
            <person name="Magnuson J.K."/>
            <person name="Labbe J."/>
            <person name="Jacobson D."/>
            <person name="Doktycz M.J."/>
            <person name="Veneault-Fourrey C."/>
            <person name="Kuo A."/>
            <person name="Mondo S."/>
            <person name="Calhoun S."/>
            <person name="Riley R."/>
            <person name="Ohm R."/>
            <person name="LaButti K."/>
            <person name="Andreopoulos B."/>
            <person name="Pangilinan J."/>
            <person name="Nolan M."/>
            <person name="Tritt A."/>
            <person name="Clum A."/>
            <person name="Lipzen A."/>
            <person name="Daum C."/>
            <person name="Barry K."/>
            <person name="Grigoriev I.V."/>
            <person name="Vilgalys R."/>
        </authorList>
    </citation>
    <scope>NUCLEOTIDE SEQUENCE</scope>
    <source>
        <strain evidence="4">PMI_201</strain>
    </source>
</reference>
<dbReference type="RefSeq" id="XP_046076932.1">
    <property type="nucleotide sequence ID" value="XM_046219836.1"/>
</dbReference>
<name>A0AAD4L3G0_9EURO</name>
<dbReference type="InterPro" id="IPR036236">
    <property type="entry name" value="Znf_C2H2_sf"/>
</dbReference>
<dbReference type="AlphaFoldDB" id="A0AAD4L3G0"/>
<dbReference type="GO" id="GO:0008270">
    <property type="term" value="F:zinc ion binding"/>
    <property type="evidence" value="ECO:0007669"/>
    <property type="project" value="UniProtKB-KW"/>
</dbReference>
<dbReference type="SUPFAM" id="SSF57667">
    <property type="entry name" value="beta-beta-alpha zinc fingers"/>
    <property type="match status" value="1"/>
</dbReference>
<keyword evidence="5" id="KW-1185">Reference proteome</keyword>
<dbReference type="InterPro" id="IPR013087">
    <property type="entry name" value="Znf_C2H2_type"/>
</dbReference>
<keyword evidence="1" id="KW-0479">Metal-binding</keyword>